<evidence type="ECO:0000256" key="7">
    <source>
        <dbReference type="ARBA" id="ARBA00023210"/>
    </source>
</evidence>
<dbReference type="InterPro" id="IPR007838">
    <property type="entry name" value="Cell_div_ZapA-like"/>
</dbReference>
<name>A0A839IQB3_9GAMM</name>
<comment type="subcellular location">
    <subcellularLocation>
        <location evidence="1">Cytoplasm</location>
    </subcellularLocation>
</comment>
<evidence type="ECO:0000256" key="1">
    <source>
        <dbReference type="ARBA" id="ARBA00004496"/>
    </source>
</evidence>
<keyword evidence="13" id="KW-1185">Reference proteome</keyword>
<evidence type="ECO:0000313" key="13">
    <source>
        <dbReference type="Proteomes" id="UP000565262"/>
    </source>
</evidence>
<comment type="similarity">
    <text evidence="2">Belongs to the ZapA family. Type 1 subfamily.</text>
</comment>
<protein>
    <recommendedName>
        <fullName evidence="3">Cell division protein ZapA</fullName>
    </recommendedName>
    <alternativeName>
        <fullName evidence="11">Z ring-associated protein ZapA</fullName>
    </alternativeName>
</protein>
<comment type="caution">
    <text evidence="12">The sequence shown here is derived from an EMBL/GenBank/DDBJ whole genome shotgun (WGS) entry which is preliminary data.</text>
</comment>
<evidence type="ECO:0000256" key="5">
    <source>
        <dbReference type="ARBA" id="ARBA00022618"/>
    </source>
</evidence>
<dbReference type="AlphaFoldDB" id="A0A839IQB3"/>
<evidence type="ECO:0000256" key="9">
    <source>
        <dbReference type="ARBA" id="ARBA00024910"/>
    </source>
</evidence>
<evidence type="ECO:0000256" key="4">
    <source>
        <dbReference type="ARBA" id="ARBA00022490"/>
    </source>
</evidence>
<dbReference type="Gene3D" id="1.20.5.50">
    <property type="match status" value="1"/>
</dbReference>
<dbReference type="RefSeq" id="WP_182808650.1">
    <property type="nucleotide sequence ID" value="NZ_JACJFM010000010.1"/>
</dbReference>
<dbReference type="GO" id="GO:0000921">
    <property type="term" value="P:septin ring assembly"/>
    <property type="evidence" value="ECO:0007669"/>
    <property type="project" value="TreeGrafter"/>
</dbReference>
<evidence type="ECO:0000256" key="3">
    <source>
        <dbReference type="ARBA" id="ARBA00015195"/>
    </source>
</evidence>
<dbReference type="SUPFAM" id="SSF102829">
    <property type="entry name" value="Cell division protein ZapA-like"/>
    <property type="match status" value="1"/>
</dbReference>
<organism evidence="12 13">
    <name type="scientific">Oceanospirillum sediminis</name>
    <dbReference type="NCBI Taxonomy" id="2760088"/>
    <lineage>
        <taxon>Bacteria</taxon>
        <taxon>Pseudomonadati</taxon>
        <taxon>Pseudomonadota</taxon>
        <taxon>Gammaproteobacteria</taxon>
        <taxon>Oceanospirillales</taxon>
        <taxon>Oceanospirillaceae</taxon>
        <taxon>Oceanospirillum</taxon>
    </lineage>
</organism>
<reference evidence="12 13" key="1">
    <citation type="submission" date="2020-08" db="EMBL/GenBank/DDBJ databases">
        <title>Oceanospirillum sp. nov. isolated from marine sediment.</title>
        <authorList>
            <person name="Ji X."/>
        </authorList>
    </citation>
    <scope>NUCLEOTIDE SEQUENCE [LARGE SCALE GENOMIC DNA]</scope>
    <source>
        <strain evidence="12 13">D5</strain>
    </source>
</reference>
<keyword evidence="6" id="KW-0175">Coiled coil</keyword>
<dbReference type="GO" id="GO:0043093">
    <property type="term" value="P:FtsZ-dependent cytokinesis"/>
    <property type="evidence" value="ECO:0007669"/>
    <property type="project" value="TreeGrafter"/>
</dbReference>
<keyword evidence="5 12" id="KW-0132">Cell division</keyword>
<comment type="function">
    <text evidence="9">Activator of cell division through the inhibition of FtsZ GTPase activity, therefore promoting FtsZ assembly into bundles of protofilaments necessary for the formation of the division Z ring. It is recruited early at mid-cell but it is not essential for cell division.</text>
</comment>
<evidence type="ECO:0000256" key="8">
    <source>
        <dbReference type="ARBA" id="ARBA00023306"/>
    </source>
</evidence>
<accession>A0A839IQB3</accession>
<proteinExistence type="inferred from homology"/>
<dbReference type="Proteomes" id="UP000565262">
    <property type="component" value="Unassembled WGS sequence"/>
</dbReference>
<dbReference type="Pfam" id="PF05164">
    <property type="entry name" value="ZapA"/>
    <property type="match status" value="1"/>
</dbReference>
<dbReference type="PANTHER" id="PTHR34981">
    <property type="entry name" value="CELL DIVISION PROTEIN ZAPA"/>
    <property type="match status" value="1"/>
</dbReference>
<evidence type="ECO:0000256" key="11">
    <source>
        <dbReference type="ARBA" id="ARBA00033158"/>
    </source>
</evidence>
<gene>
    <name evidence="12" type="ORF">H4O21_09600</name>
</gene>
<dbReference type="GO" id="GO:0005829">
    <property type="term" value="C:cytosol"/>
    <property type="evidence" value="ECO:0007669"/>
    <property type="project" value="TreeGrafter"/>
</dbReference>
<dbReference type="PANTHER" id="PTHR34981:SF1">
    <property type="entry name" value="CELL DIVISION PROTEIN ZAPA"/>
    <property type="match status" value="1"/>
</dbReference>
<dbReference type="GO" id="GO:0000917">
    <property type="term" value="P:division septum assembly"/>
    <property type="evidence" value="ECO:0007669"/>
    <property type="project" value="UniProtKB-KW"/>
</dbReference>
<evidence type="ECO:0000313" key="12">
    <source>
        <dbReference type="EMBL" id="MBB1486864.1"/>
    </source>
</evidence>
<dbReference type="InterPro" id="IPR036192">
    <property type="entry name" value="Cell_div_ZapA-like_sf"/>
</dbReference>
<keyword evidence="8" id="KW-0131">Cell cycle</keyword>
<dbReference type="EMBL" id="JACJFM010000010">
    <property type="protein sequence ID" value="MBB1486864.1"/>
    <property type="molecule type" value="Genomic_DNA"/>
</dbReference>
<evidence type="ECO:0000256" key="2">
    <source>
        <dbReference type="ARBA" id="ARBA00010074"/>
    </source>
</evidence>
<dbReference type="GO" id="GO:0032153">
    <property type="term" value="C:cell division site"/>
    <property type="evidence" value="ECO:0007669"/>
    <property type="project" value="TreeGrafter"/>
</dbReference>
<keyword evidence="4" id="KW-0963">Cytoplasm</keyword>
<dbReference type="GO" id="GO:0030428">
    <property type="term" value="C:cell septum"/>
    <property type="evidence" value="ECO:0007669"/>
    <property type="project" value="TreeGrafter"/>
</dbReference>
<keyword evidence="7" id="KW-0717">Septation</keyword>
<evidence type="ECO:0000256" key="6">
    <source>
        <dbReference type="ARBA" id="ARBA00023054"/>
    </source>
</evidence>
<sequence>MSEHNSQSIEVRILERSYMVGCPEEKQEELIKSAKYLDRKMREIRESGKVIGTERIAIMAALNITYEMLNQNTSDEASSDQLKRINQKLSSAIQALRQQDEDEKTNAA</sequence>
<dbReference type="Gene3D" id="3.30.160.880">
    <property type="entry name" value="Cell division protein ZapA protomer, N-terminal domain"/>
    <property type="match status" value="1"/>
</dbReference>
<dbReference type="InterPro" id="IPR042233">
    <property type="entry name" value="Cell_div_ZapA_N"/>
</dbReference>
<comment type="subunit">
    <text evidence="10">Homodimer. Interacts with FtsZ.</text>
</comment>
<evidence type="ECO:0000256" key="10">
    <source>
        <dbReference type="ARBA" id="ARBA00026068"/>
    </source>
</evidence>